<sequence length="390" mass="41127">MKRQLGVVMLTLITTFVGFGLIIPVMPEMVQDAGAAPVHLGFLLSVYAAASFVCSPLWGALSDRIGRRPVILSGLLGFAVSFVLFGLAEHRLWLMYLSRLLGGIFSGAAVSCTVAYVADITSEAERTKAMGLVGMSIGLGFILGPAVGGLLGELGLTVPFFAATALSLLTLLFAWRALPESLAPERRTARAEGSPSRWAAFRGPLKYLYIIAFIVSFTLAGLEGTLQYFQMARIGASTSQIGVMFAIVGIVGALVQGGVIRRLVKPGTEGRAIGIGLVLAAVGMFLIVFTTNFWNATLYLALFGAGHALIRPCVTSLVTQRTTVGQGVASGLVSSMDSLGRILGPVVGTALYSLHATYPFVAGAFVLLTGLLCLYGFFTFDRKPMATKAI</sequence>
<dbReference type="InterPro" id="IPR020846">
    <property type="entry name" value="MFS_dom"/>
</dbReference>
<organism evidence="8 9">
    <name type="scientific">Calditerricola satsumensis</name>
    <dbReference type="NCBI Taxonomy" id="373054"/>
    <lineage>
        <taxon>Bacteria</taxon>
        <taxon>Bacillati</taxon>
        <taxon>Bacillota</taxon>
        <taxon>Bacilli</taxon>
        <taxon>Bacillales</taxon>
        <taxon>Bacillaceae</taxon>
        <taxon>Calditerricola</taxon>
    </lineage>
</organism>
<feature type="transmembrane region" description="Helical" evidence="6">
    <location>
        <begin position="7"/>
        <end position="26"/>
    </location>
</feature>
<evidence type="ECO:0000256" key="6">
    <source>
        <dbReference type="SAM" id="Phobius"/>
    </source>
</evidence>
<dbReference type="InterPro" id="IPR001958">
    <property type="entry name" value="Tet-R_TetA/multi-R_MdtG-like"/>
</dbReference>
<dbReference type="Proteomes" id="UP000637720">
    <property type="component" value="Unassembled WGS sequence"/>
</dbReference>
<keyword evidence="5 6" id="KW-0472">Membrane</keyword>
<evidence type="ECO:0000313" key="8">
    <source>
        <dbReference type="EMBL" id="GGK05551.1"/>
    </source>
</evidence>
<accession>A0A8J3BFM0</accession>
<dbReference type="GO" id="GO:0022857">
    <property type="term" value="F:transmembrane transporter activity"/>
    <property type="evidence" value="ECO:0007669"/>
    <property type="project" value="InterPro"/>
</dbReference>
<comment type="subcellular location">
    <subcellularLocation>
        <location evidence="1">Cell membrane</location>
        <topology evidence="1">Multi-pass membrane protein</topology>
    </subcellularLocation>
</comment>
<dbReference type="GO" id="GO:0005886">
    <property type="term" value="C:plasma membrane"/>
    <property type="evidence" value="ECO:0007669"/>
    <property type="project" value="UniProtKB-SubCell"/>
</dbReference>
<dbReference type="SUPFAM" id="SSF103473">
    <property type="entry name" value="MFS general substrate transporter"/>
    <property type="match status" value="1"/>
</dbReference>
<feature type="transmembrane region" description="Helical" evidence="6">
    <location>
        <begin position="207"/>
        <end position="229"/>
    </location>
</feature>
<keyword evidence="9" id="KW-1185">Reference proteome</keyword>
<dbReference type="Gene3D" id="1.20.1250.20">
    <property type="entry name" value="MFS general substrate transporter like domains"/>
    <property type="match status" value="1"/>
</dbReference>
<evidence type="ECO:0000313" key="9">
    <source>
        <dbReference type="Proteomes" id="UP000637720"/>
    </source>
</evidence>
<name>A0A8J3BFM0_9BACI</name>
<reference evidence="8" key="2">
    <citation type="submission" date="2020-09" db="EMBL/GenBank/DDBJ databases">
        <authorList>
            <person name="Sun Q."/>
            <person name="Ohkuma M."/>
        </authorList>
    </citation>
    <scope>NUCLEOTIDE SEQUENCE</scope>
    <source>
        <strain evidence="8">JCM 14719</strain>
    </source>
</reference>
<feature type="transmembrane region" description="Helical" evidence="6">
    <location>
        <begin position="272"/>
        <end position="294"/>
    </location>
</feature>
<dbReference type="InterPro" id="IPR011701">
    <property type="entry name" value="MFS"/>
</dbReference>
<dbReference type="AlphaFoldDB" id="A0A8J3BFM0"/>
<evidence type="ECO:0000256" key="3">
    <source>
        <dbReference type="ARBA" id="ARBA00022692"/>
    </source>
</evidence>
<evidence type="ECO:0000256" key="1">
    <source>
        <dbReference type="ARBA" id="ARBA00004651"/>
    </source>
</evidence>
<dbReference type="EMBL" id="BMOF01000047">
    <property type="protein sequence ID" value="GGK05551.1"/>
    <property type="molecule type" value="Genomic_DNA"/>
</dbReference>
<keyword evidence="4 6" id="KW-1133">Transmembrane helix</keyword>
<dbReference type="PANTHER" id="PTHR23504:SF15">
    <property type="entry name" value="MAJOR FACILITATOR SUPERFAMILY (MFS) PROFILE DOMAIN-CONTAINING PROTEIN"/>
    <property type="match status" value="1"/>
</dbReference>
<evidence type="ECO:0000259" key="7">
    <source>
        <dbReference type="PROSITE" id="PS50850"/>
    </source>
</evidence>
<comment type="caution">
    <text evidence="8">The sequence shown here is derived from an EMBL/GenBank/DDBJ whole genome shotgun (WGS) entry which is preliminary data.</text>
</comment>
<feature type="transmembrane region" description="Helical" evidence="6">
    <location>
        <begin position="241"/>
        <end position="260"/>
    </location>
</feature>
<dbReference type="PROSITE" id="PS50850">
    <property type="entry name" value="MFS"/>
    <property type="match status" value="1"/>
</dbReference>
<evidence type="ECO:0000256" key="2">
    <source>
        <dbReference type="ARBA" id="ARBA00022448"/>
    </source>
</evidence>
<keyword evidence="3 6" id="KW-0812">Transmembrane</keyword>
<feature type="transmembrane region" description="Helical" evidence="6">
    <location>
        <begin position="158"/>
        <end position="178"/>
    </location>
</feature>
<reference evidence="8" key="1">
    <citation type="journal article" date="2014" name="Int. J. Syst. Evol. Microbiol.">
        <title>Complete genome sequence of Corynebacterium casei LMG S-19264T (=DSM 44701T), isolated from a smear-ripened cheese.</title>
        <authorList>
            <consortium name="US DOE Joint Genome Institute (JGI-PGF)"/>
            <person name="Walter F."/>
            <person name="Albersmeier A."/>
            <person name="Kalinowski J."/>
            <person name="Ruckert C."/>
        </authorList>
    </citation>
    <scope>NUCLEOTIDE SEQUENCE</scope>
    <source>
        <strain evidence="8">JCM 14719</strain>
    </source>
</reference>
<dbReference type="Pfam" id="PF07690">
    <property type="entry name" value="MFS_1"/>
    <property type="match status" value="1"/>
</dbReference>
<gene>
    <name evidence="8" type="ORF">GCM10007043_19530</name>
</gene>
<feature type="transmembrane region" description="Helical" evidence="6">
    <location>
        <begin position="358"/>
        <end position="378"/>
    </location>
</feature>
<feature type="transmembrane region" description="Helical" evidence="6">
    <location>
        <begin position="70"/>
        <end position="88"/>
    </location>
</feature>
<feature type="transmembrane region" description="Helical" evidence="6">
    <location>
        <begin position="100"/>
        <end position="118"/>
    </location>
</feature>
<dbReference type="PRINTS" id="PR01035">
    <property type="entry name" value="TCRTETA"/>
</dbReference>
<keyword evidence="2" id="KW-0813">Transport</keyword>
<proteinExistence type="predicted"/>
<feature type="transmembrane region" description="Helical" evidence="6">
    <location>
        <begin position="38"/>
        <end position="58"/>
    </location>
</feature>
<feature type="transmembrane region" description="Helical" evidence="6">
    <location>
        <begin position="130"/>
        <end position="152"/>
    </location>
</feature>
<evidence type="ECO:0000256" key="5">
    <source>
        <dbReference type="ARBA" id="ARBA00023136"/>
    </source>
</evidence>
<protein>
    <submittedName>
        <fullName evidence="8">Tetracycline resistance MFS efflux pump</fullName>
    </submittedName>
</protein>
<dbReference type="InterPro" id="IPR036259">
    <property type="entry name" value="MFS_trans_sf"/>
</dbReference>
<evidence type="ECO:0000256" key="4">
    <source>
        <dbReference type="ARBA" id="ARBA00022989"/>
    </source>
</evidence>
<dbReference type="PANTHER" id="PTHR23504">
    <property type="entry name" value="MAJOR FACILITATOR SUPERFAMILY DOMAIN-CONTAINING PROTEIN 10"/>
    <property type="match status" value="1"/>
</dbReference>
<feature type="domain" description="Major facilitator superfamily (MFS) profile" evidence="7">
    <location>
        <begin position="4"/>
        <end position="382"/>
    </location>
</feature>
<dbReference type="RefSeq" id="WP_188817841.1">
    <property type="nucleotide sequence ID" value="NZ_BMOF01000047.1"/>
</dbReference>